<sequence length="145" mass="15879">MSPDELDGAESPVLRLTPDQCWTHLHRSRLGRIAMIRDGEVEILPVNYVSVDRSIHFATSSSVILAAVEAGVDVAFEVDEHDGWTAWSVIAHGLPERTDEEPPAGYEIRSLLPTPKLAHVRIVPTSITGRLFDQQPFEPATGTGS</sequence>
<dbReference type="Gene3D" id="2.30.110.10">
    <property type="entry name" value="Electron Transport, Fmn-binding Protein, Chain A"/>
    <property type="match status" value="1"/>
</dbReference>
<dbReference type="SUPFAM" id="SSF50475">
    <property type="entry name" value="FMN-binding split barrel"/>
    <property type="match status" value="1"/>
</dbReference>
<dbReference type="Proteomes" id="UP000590225">
    <property type="component" value="Unassembled WGS sequence"/>
</dbReference>
<dbReference type="RefSeq" id="WP_182516184.1">
    <property type="nucleotide sequence ID" value="NZ_JACGXP010000003.1"/>
</dbReference>
<evidence type="ECO:0000313" key="2">
    <source>
        <dbReference type="Proteomes" id="UP000590225"/>
    </source>
</evidence>
<dbReference type="InterPro" id="IPR024747">
    <property type="entry name" value="Pyridox_Oxase-rel"/>
</dbReference>
<gene>
    <name evidence="1" type="ORF">FHW23_002189</name>
</gene>
<dbReference type="AlphaFoldDB" id="A0AAW3T7W7"/>
<protein>
    <submittedName>
        <fullName evidence="1">Nitroimidazol reductase NimA-like FMN-containing flavoprotein (Pyridoxamine 5'-phosphate oxidase superfamily)</fullName>
    </submittedName>
</protein>
<accession>A0AAW3T7W7</accession>
<organism evidence="1 2">
    <name type="scientific">Curtobacterium pusillum</name>
    <dbReference type="NCBI Taxonomy" id="69373"/>
    <lineage>
        <taxon>Bacteria</taxon>
        <taxon>Bacillati</taxon>
        <taxon>Actinomycetota</taxon>
        <taxon>Actinomycetes</taxon>
        <taxon>Micrococcales</taxon>
        <taxon>Microbacteriaceae</taxon>
        <taxon>Curtobacterium</taxon>
    </lineage>
</organism>
<name>A0AAW3T7W7_9MICO</name>
<evidence type="ECO:0000313" key="1">
    <source>
        <dbReference type="EMBL" id="MBA8990924.1"/>
    </source>
</evidence>
<dbReference type="Pfam" id="PF12900">
    <property type="entry name" value="Pyridox_ox_2"/>
    <property type="match status" value="1"/>
</dbReference>
<proteinExistence type="predicted"/>
<dbReference type="EMBL" id="JACGXP010000003">
    <property type="protein sequence ID" value="MBA8990924.1"/>
    <property type="molecule type" value="Genomic_DNA"/>
</dbReference>
<comment type="caution">
    <text evidence="1">The sequence shown here is derived from an EMBL/GenBank/DDBJ whole genome shotgun (WGS) entry which is preliminary data.</text>
</comment>
<reference evidence="1 2" key="1">
    <citation type="submission" date="2020-07" db="EMBL/GenBank/DDBJ databases">
        <title>Above-ground endophytic microbial communities from plants in different locations in the United States.</title>
        <authorList>
            <person name="Frank C."/>
        </authorList>
    </citation>
    <scope>NUCLEOTIDE SEQUENCE [LARGE SCALE GENOMIC DNA]</scope>
    <source>
        <strain evidence="1 2">WPL5_2</strain>
    </source>
</reference>
<dbReference type="InterPro" id="IPR012349">
    <property type="entry name" value="Split_barrel_FMN-bd"/>
</dbReference>